<dbReference type="EMBL" id="FWDO01000004">
    <property type="protein sequence ID" value="SLM18150.1"/>
    <property type="molecule type" value="Genomic_DNA"/>
</dbReference>
<dbReference type="SUPFAM" id="SSF51569">
    <property type="entry name" value="Aldolase"/>
    <property type="match status" value="1"/>
</dbReference>
<dbReference type="EC" id="4.3.3.7" evidence="4 12"/>
<dbReference type="GO" id="GO:0009089">
    <property type="term" value="P:lysine biosynthetic process via diaminopimelate"/>
    <property type="evidence" value="ECO:0007669"/>
    <property type="project" value="UniProtKB-UniRule"/>
</dbReference>
<dbReference type="PIRSF" id="PIRSF001365">
    <property type="entry name" value="DHDPS"/>
    <property type="match status" value="1"/>
</dbReference>
<dbReference type="InterPro" id="IPR005263">
    <property type="entry name" value="DapA"/>
</dbReference>
<dbReference type="GO" id="GO:0019877">
    <property type="term" value="P:diaminopimelate biosynthetic process"/>
    <property type="evidence" value="ECO:0007669"/>
    <property type="project" value="UniProtKB-KW"/>
</dbReference>
<keyword evidence="8" id="KW-0457">Lysine biosynthesis</keyword>
<protein>
    <recommendedName>
        <fullName evidence="4 12">4-hydroxy-tetrahydrodipicolinate synthase</fullName>
        <ecNumber evidence="4 12">4.3.3.7</ecNumber>
    </recommendedName>
</protein>
<evidence type="ECO:0000256" key="12">
    <source>
        <dbReference type="NCBIfam" id="TIGR00674"/>
    </source>
</evidence>
<dbReference type="PANTHER" id="PTHR12128:SF66">
    <property type="entry name" value="4-HYDROXY-2-OXOGLUTARATE ALDOLASE, MITOCHONDRIAL"/>
    <property type="match status" value="1"/>
</dbReference>
<evidence type="ECO:0000256" key="11">
    <source>
        <dbReference type="ARBA" id="ARBA00047836"/>
    </source>
</evidence>
<evidence type="ECO:0000256" key="15">
    <source>
        <dbReference type="PIRSR" id="PIRSR001365-2"/>
    </source>
</evidence>
<feature type="active site" description="Proton donor/acceptor" evidence="14">
    <location>
        <position position="139"/>
    </location>
</feature>
<dbReference type="GO" id="GO:0008840">
    <property type="term" value="F:4-hydroxy-tetrahydrodipicolinate synthase activity"/>
    <property type="evidence" value="ECO:0007669"/>
    <property type="project" value="UniProtKB-UniRule"/>
</dbReference>
<dbReference type="SMART" id="SM01130">
    <property type="entry name" value="DHDPS"/>
    <property type="match status" value="1"/>
</dbReference>
<comment type="catalytic activity">
    <reaction evidence="11">
        <text>L-aspartate 4-semialdehyde + pyruvate = (2S,4S)-4-hydroxy-2,3,4,5-tetrahydrodipicolinate + H2O + H(+)</text>
        <dbReference type="Rhea" id="RHEA:34171"/>
        <dbReference type="ChEBI" id="CHEBI:15361"/>
        <dbReference type="ChEBI" id="CHEBI:15377"/>
        <dbReference type="ChEBI" id="CHEBI:15378"/>
        <dbReference type="ChEBI" id="CHEBI:67139"/>
        <dbReference type="ChEBI" id="CHEBI:537519"/>
        <dbReference type="EC" id="4.3.3.7"/>
    </reaction>
</comment>
<evidence type="ECO:0000256" key="3">
    <source>
        <dbReference type="ARBA" id="ARBA00007592"/>
    </source>
</evidence>
<dbReference type="InterPro" id="IPR013785">
    <property type="entry name" value="Aldolase_TIM"/>
</dbReference>
<dbReference type="PRINTS" id="PR00146">
    <property type="entry name" value="DHPICSNTHASE"/>
</dbReference>
<comment type="similarity">
    <text evidence="3 13">Belongs to the DapA family.</text>
</comment>
<feature type="binding site" evidence="15">
    <location>
        <position position="213"/>
    </location>
    <ligand>
        <name>pyruvate</name>
        <dbReference type="ChEBI" id="CHEBI:15361"/>
    </ligand>
</feature>
<dbReference type="NCBIfam" id="TIGR00674">
    <property type="entry name" value="dapA"/>
    <property type="match status" value="1"/>
</dbReference>
<evidence type="ECO:0000256" key="4">
    <source>
        <dbReference type="ARBA" id="ARBA00012086"/>
    </source>
</evidence>
<evidence type="ECO:0000256" key="8">
    <source>
        <dbReference type="ARBA" id="ARBA00023154"/>
    </source>
</evidence>
<evidence type="ECO:0000256" key="13">
    <source>
        <dbReference type="PIRNR" id="PIRNR001365"/>
    </source>
</evidence>
<comment type="function">
    <text evidence="1">Catalyzes the condensation of (S)-aspartate-beta-semialdehyde [(S)-ASA] and pyruvate to 4-hydroxy-tetrahydrodipicolinate (HTPA).</text>
</comment>
<keyword evidence="10" id="KW-0704">Schiff base</keyword>
<dbReference type="GO" id="GO:0005829">
    <property type="term" value="C:cytosol"/>
    <property type="evidence" value="ECO:0007669"/>
    <property type="project" value="TreeGrafter"/>
</dbReference>
<accession>A0A3P3XPF4</accession>
<gene>
    <name evidence="16" type="primary">dapA</name>
    <name evidence="16" type="ORF">SPIRO4BDMA_40722</name>
</gene>
<reference evidence="16" key="1">
    <citation type="submission" date="2017-02" db="EMBL/GenBank/DDBJ databases">
        <authorList>
            <person name="Regsiter A."/>
            <person name="William W."/>
        </authorList>
    </citation>
    <scope>NUCLEOTIDE SEQUENCE</scope>
    <source>
        <strain evidence="16">BdmA 4</strain>
    </source>
</reference>
<evidence type="ECO:0000256" key="10">
    <source>
        <dbReference type="ARBA" id="ARBA00023270"/>
    </source>
</evidence>
<evidence type="ECO:0000256" key="9">
    <source>
        <dbReference type="ARBA" id="ARBA00023239"/>
    </source>
</evidence>
<dbReference type="PANTHER" id="PTHR12128">
    <property type="entry name" value="DIHYDRODIPICOLINATE SYNTHASE"/>
    <property type="match status" value="1"/>
</dbReference>
<evidence type="ECO:0000256" key="6">
    <source>
        <dbReference type="ARBA" id="ARBA00022605"/>
    </source>
</evidence>
<comment type="pathway">
    <text evidence="2">Amino-acid biosynthesis; L-lysine biosynthesis via DAP pathway; (S)-tetrahydrodipicolinate from L-aspartate: step 3/4.</text>
</comment>
<name>A0A3P3XPF4_9SPIR</name>
<feature type="binding site" evidence="15">
    <location>
        <position position="51"/>
    </location>
    <ligand>
        <name>pyruvate</name>
        <dbReference type="ChEBI" id="CHEBI:15361"/>
    </ligand>
</feature>
<proteinExistence type="inferred from homology"/>
<dbReference type="UniPathway" id="UPA00034">
    <property type="reaction ID" value="UER00017"/>
</dbReference>
<feature type="active site" description="Schiff-base intermediate with substrate" evidence="14">
    <location>
        <position position="167"/>
    </location>
</feature>
<evidence type="ECO:0000256" key="14">
    <source>
        <dbReference type="PIRSR" id="PIRSR001365-1"/>
    </source>
</evidence>
<sequence length="305" mass="34153">MLQKEKYGKRLVPIVTPFKEDMSVDYDALLQIGEILIERDYADSFILTGTTGEFFTMNYDERVKIFEMMKKHFGSRIPLIPHTGAASTMEALALTRKAKELGYDLVMIVAPYYTKPSPKELVNHFSIIADSVDVDIMLYNIPIFTGVNIEPTNLKELIKKKNIVAIKEEAELRPKQMSEYLLATPDNFIVYCGDDTMVLEALAQGGNRIGGFVSGGCHLFGDRMKNMINLFLSGDVIEAGKIQLSLLPLLRSLTQNGRNNPVCLLKGAMNLIGYPKCLPRLPLMPATPVEMELVKDKMKQLGMLP</sequence>
<evidence type="ECO:0000256" key="1">
    <source>
        <dbReference type="ARBA" id="ARBA00003294"/>
    </source>
</evidence>
<keyword evidence="7" id="KW-0220">Diaminopimelate biosynthesis</keyword>
<keyword evidence="5" id="KW-0963">Cytoplasm</keyword>
<keyword evidence="9 13" id="KW-0456">Lyase</keyword>
<dbReference type="AlphaFoldDB" id="A0A3P3XPF4"/>
<evidence type="ECO:0000256" key="5">
    <source>
        <dbReference type="ARBA" id="ARBA00022490"/>
    </source>
</evidence>
<evidence type="ECO:0000313" key="16">
    <source>
        <dbReference type="EMBL" id="SLM18150.1"/>
    </source>
</evidence>
<evidence type="ECO:0000256" key="2">
    <source>
        <dbReference type="ARBA" id="ARBA00005120"/>
    </source>
</evidence>
<dbReference type="Gene3D" id="3.20.20.70">
    <property type="entry name" value="Aldolase class I"/>
    <property type="match status" value="1"/>
</dbReference>
<evidence type="ECO:0000256" key="7">
    <source>
        <dbReference type="ARBA" id="ARBA00022915"/>
    </source>
</evidence>
<dbReference type="Pfam" id="PF00701">
    <property type="entry name" value="DHDPS"/>
    <property type="match status" value="1"/>
</dbReference>
<keyword evidence="6" id="KW-0028">Amino-acid biosynthesis</keyword>
<organism evidence="16">
    <name type="scientific">uncultured spirochete</name>
    <dbReference type="NCBI Taxonomy" id="156406"/>
    <lineage>
        <taxon>Bacteria</taxon>
        <taxon>Pseudomonadati</taxon>
        <taxon>Spirochaetota</taxon>
        <taxon>Spirochaetia</taxon>
        <taxon>Spirochaetales</taxon>
        <taxon>environmental samples</taxon>
    </lineage>
</organism>
<dbReference type="InterPro" id="IPR002220">
    <property type="entry name" value="DapA-like"/>
</dbReference>